<organism evidence="2 3">
    <name type="scientific">Acetanaerobacterium elongatum</name>
    <dbReference type="NCBI Taxonomy" id="258515"/>
    <lineage>
        <taxon>Bacteria</taxon>
        <taxon>Bacillati</taxon>
        <taxon>Bacillota</taxon>
        <taxon>Clostridia</taxon>
        <taxon>Eubacteriales</taxon>
        <taxon>Oscillospiraceae</taxon>
        <taxon>Acetanaerobacterium</taxon>
    </lineage>
</organism>
<dbReference type="InterPro" id="IPR022742">
    <property type="entry name" value="Hydrolase_4"/>
</dbReference>
<evidence type="ECO:0000259" key="1">
    <source>
        <dbReference type="Pfam" id="PF12146"/>
    </source>
</evidence>
<protein>
    <submittedName>
        <fullName evidence="2">Lysophospholipase, alpha-beta hydrolase superfamily</fullName>
    </submittedName>
</protein>
<keyword evidence="3" id="KW-1185">Reference proteome</keyword>
<dbReference type="GO" id="GO:0016787">
    <property type="term" value="F:hydrolase activity"/>
    <property type="evidence" value="ECO:0007669"/>
    <property type="project" value="UniProtKB-KW"/>
</dbReference>
<dbReference type="Gene3D" id="3.40.50.1820">
    <property type="entry name" value="alpha/beta hydrolase"/>
    <property type="match status" value="1"/>
</dbReference>
<dbReference type="Proteomes" id="UP000199182">
    <property type="component" value="Unassembled WGS sequence"/>
</dbReference>
<sequence length="317" mass="35580">MAIEELSYFSTNKTDTVKATLWFNPDSPPKAVLQIVHGMNEYVGRYQDFAEYLVENGFAVCGNDHLGHGRTASSSERLGYFAPQDGPKFLVEDVHELYLLIKARYPDIPYFLLGHSMGSFITRSYITKYGDGLSGYICSGTSGPNPLGKVGILLAETEIRRYGEFRRSSLLNNMAFGNYNKQYPEHRTSYDWLTNDAAVVDKYAKDPYCNYIFTASGFRDLALLLNSISTKAWAGAVPKKLPIHMVSGKDDPVGNYGKGVRKVFDMLHDAGVENLSLKLYSGCRHEVLNEIDRKKVYADLLDWMNTRMKAPTKSTAV</sequence>
<dbReference type="InterPro" id="IPR051044">
    <property type="entry name" value="MAG_DAG_Lipase"/>
</dbReference>
<dbReference type="STRING" id="258515.SAMN05192585_11177"/>
<keyword evidence="2" id="KW-0378">Hydrolase</keyword>
<dbReference type="InterPro" id="IPR029058">
    <property type="entry name" value="AB_hydrolase_fold"/>
</dbReference>
<dbReference type="RefSeq" id="WP_092639327.1">
    <property type="nucleotide sequence ID" value="NZ_FNID01000011.1"/>
</dbReference>
<dbReference type="SUPFAM" id="SSF53474">
    <property type="entry name" value="alpha/beta-Hydrolases"/>
    <property type="match status" value="1"/>
</dbReference>
<evidence type="ECO:0000313" key="2">
    <source>
        <dbReference type="EMBL" id="SDN11297.1"/>
    </source>
</evidence>
<reference evidence="2 3" key="1">
    <citation type="submission" date="2016-10" db="EMBL/GenBank/DDBJ databases">
        <authorList>
            <person name="de Groot N.N."/>
        </authorList>
    </citation>
    <scope>NUCLEOTIDE SEQUENCE [LARGE SCALE GENOMIC DNA]</scope>
    <source>
        <strain evidence="2 3">CGMCC 1.5012</strain>
    </source>
</reference>
<evidence type="ECO:0000313" key="3">
    <source>
        <dbReference type="Proteomes" id="UP000199182"/>
    </source>
</evidence>
<gene>
    <name evidence="2" type="ORF">SAMN05192585_11177</name>
</gene>
<name>A0A1G9YQN1_9FIRM</name>
<dbReference type="PANTHER" id="PTHR11614">
    <property type="entry name" value="PHOSPHOLIPASE-RELATED"/>
    <property type="match status" value="1"/>
</dbReference>
<dbReference type="OrthoDB" id="9806902at2"/>
<dbReference type="EMBL" id="FNID01000011">
    <property type="protein sequence ID" value="SDN11297.1"/>
    <property type="molecule type" value="Genomic_DNA"/>
</dbReference>
<accession>A0A1G9YQN1</accession>
<dbReference type="Pfam" id="PF12146">
    <property type="entry name" value="Hydrolase_4"/>
    <property type="match status" value="1"/>
</dbReference>
<feature type="domain" description="Serine aminopeptidase S33" evidence="1">
    <location>
        <begin position="28"/>
        <end position="292"/>
    </location>
</feature>
<proteinExistence type="predicted"/>
<dbReference type="AlphaFoldDB" id="A0A1G9YQN1"/>